<evidence type="ECO:0000313" key="1">
    <source>
        <dbReference type="EMBL" id="KAJ7539075.1"/>
    </source>
</evidence>
<evidence type="ECO:0000313" key="2">
    <source>
        <dbReference type="Proteomes" id="UP001162992"/>
    </source>
</evidence>
<comment type="caution">
    <text evidence="1">The sequence shown here is derived from an EMBL/GenBank/DDBJ whole genome shotgun (WGS) entry which is preliminary data.</text>
</comment>
<sequence length="178" mass="19446">MQLLTAILMVCFVISCSCVQGEVESTKKVVRLQWYIHDTPFSGPNSSAVSVIGYNASDIQNELAHYLFGQIFVFDDPLTQGPSLSSPSLGRGRGTYTFISKEEFLIYMSFTISFQTGEYNGSSLNIVGGDPKQRVFSIVGGTGKFILARGILEQVLVKPFGPFHASSILSHNATIHLN</sequence>
<organism evidence="1 2">
    <name type="scientific">Diphasiastrum complanatum</name>
    <name type="common">Issler's clubmoss</name>
    <name type="synonym">Lycopodium complanatum</name>
    <dbReference type="NCBI Taxonomy" id="34168"/>
    <lineage>
        <taxon>Eukaryota</taxon>
        <taxon>Viridiplantae</taxon>
        <taxon>Streptophyta</taxon>
        <taxon>Embryophyta</taxon>
        <taxon>Tracheophyta</taxon>
        <taxon>Lycopodiopsida</taxon>
        <taxon>Lycopodiales</taxon>
        <taxon>Lycopodiaceae</taxon>
        <taxon>Lycopodioideae</taxon>
        <taxon>Diphasiastrum</taxon>
    </lineage>
</organism>
<keyword evidence="2" id="KW-1185">Reference proteome</keyword>
<proteinExistence type="predicted"/>
<dbReference type="Proteomes" id="UP001162992">
    <property type="component" value="Chromosome 11"/>
</dbReference>
<reference evidence="2" key="1">
    <citation type="journal article" date="2024" name="Proc. Natl. Acad. Sci. U.S.A.">
        <title>Extraordinary preservation of gene collinearity over three hundred million years revealed in homosporous lycophytes.</title>
        <authorList>
            <person name="Li C."/>
            <person name="Wickell D."/>
            <person name="Kuo L.Y."/>
            <person name="Chen X."/>
            <person name="Nie B."/>
            <person name="Liao X."/>
            <person name="Peng D."/>
            <person name="Ji J."/>
            <person name="Jenkins J."/>
            <person name="Williams M."/>
            <person name="Shu S."/>
            <person name="Plott C."/>
            <person name="Barry K."/>
            <person name="Rajasekar S."/>
            <person name="Grimwood J."/>
            <person name="Han X."/>
            <person name="Sun S."/>
            <person name="Hou Z."/>
            <person name="He W."/>
            <person name="Dai G."/>
            <person name="Sun C."/>
            <person name="Schmutz J."/>
            <person name="Leebens-Mack J.H."/>
            <person name="Li F.W."/>
            <person name="Wang L."/>
        </authorList>
    </citation>
    <scope>NUCLEOTIDE SEQUENCE [LARGE SCALE GENOMIC DNA]</scope>
    <source>
        <strain evidence="2">cv. PW_Plant_1</strain>
    </source>
</reference>
<dbReference type="EMBL" id="CM055102">
    <property type="protein sequence ID" value="KAJ7539075.1"/>
    <property type="molecule type" value="Genomic_DNA"/>
</dbReference>
<name>A0ACC2CAV0_DIPCM</name>
<gene>
    <name evidence="1" type="ORF">O6H91_11G076200</name>
</gene>
<protein>
    <submittedName>
        <fullName evidence="1">Uncharacterized protein</fullName>
    </submittedName>
</protein>
<accession>A0ACC2CAV0</accession>